<comment type="subcellular location">
    <subcellularLocation>
        <location evidence="2 14">Cell inner membrane</location>
    </subcellularLocation>
</comment>
<dbReference type="InterPro" id="IPR003660">
    <property type="entry name" value="HAMP_dom"/>
</dbReference>
<dbReference type="EMBL" id="VDGE01000010">
    <property type="protein sequence ID" value="TNC74436.1"/>
    <property type="molecule type" value="Genomic_DNA"/>
</dbReference>
<dbReference type="GO" id="GO:0000155">
    <property type="term" value="F:phosphorelay sensor kinase activity"/>
    <property type="evidence" value="ECO:0007669"/>
    <property type="project" value="InterPro"/>
</dbReference>
<reference evidence="17 18" key="1">
    <citation type="submission" date="2019-06" db="EMBL/GenBank/DDBJ databases">
        <title>Genome sequence of Janthinobacterium lividum UCD_MED1.</title>
        <authorList>
            <person name="De Leon M.E."/>
            <person name="Jospin G."/>
        </authorList>
    </citation>
    <scope>NUCLEOTIDE SEQUENCE [LARGE SCALE GENOMIC DNA]</scope>
    <source>
        <strain evidence="17 18">UCD_MED1</strain>
    </source>
</reference>
<keyword evidence="11 14" id="KW-1133">Transmembrane helix</keyword>
<evidence type="ECO:0000256" key="4">
    <source>
        <dbReference type="ARBA" id="ARBA00022519"/>
    </source>
</evidence>
<evidence type="ECO:0000256" key="10">
    <source>
        <dbReference type="ARBA" id="ARBA00022840"/>
    </source>
</evidence>
<evidence type="ECO:0000313" key="17">
    <source>
        <dbReference type="EMBL" id="TNC74436.1"/>
    </source>
</evidence>
<sequence length="472" mass="51418">MKLAQLRRSLTLRVTLVFVLIVALVSAGLGMHLYRSFVAEIERRDDILLLGKLRQIQQLLGNAGTLDIIRERPQYFRDTMSGQENSLVRIVRADGTRLIDVNPNGETVAHPVPVAVDAPVTDSDIVSWTSRDGYPARVVAASARIGDPAQMADISVARVYGDRTAMFAAYRWQIVVSVAVSALVAALLASLMLLRGLRPLRNIAAHAALVRPGKLEQQLDARGAPTELLPLIHALNAMLARLQEGYARLSQFSADLAHEFRTPVTNLLGQSQVMLARPRSAQEYEQLVSSNVEELERLSRMIDSMLFLARAQQDEMVLVKQVLPVQDEFLRLADFFEGLAEERELALACHGSGTVTAEPQLLRRALGNLLSNAIRHAAPGSTILLRSHATNDGVELSVSNLGPAIPARHLPHLFERFYRADPARSDSAASTGLGLAIVTAIMQLHGGSATVASDAAATTFTLVFPLEDCRSD</sequence>
<dbReference type="CDD" id="cd00082">
    <property type="entry name" value="HisKA"/>
    <property type="match status" value="1"/>
</dbReference>
<dbReference type="InterPro" id="IPR004358">
    <property type="entry name" value="Sig_transdc_His_kin-like_C"/>
</dbReference>
<evidence type="ECO:0000256" key="9">
    <source>
        <dbReference type="ARBA" id="ARBA00022777"/>
    </source>
</evidence>
<dbReference type="InterPro" id="IPR036890">
    <property type="entry name" value="HATPase_C_sf"/>
</dbReference>
<dbReference type="PROSITE" id="PS50885">
    <property type="entry name" value="HAMP"/>
    <property type="match status" value="1"/>
</dbReference>
<evidence type="ECO:0000256" key="2">
    <source>
        <dbReference type="ARBA" id="ARBA00004533"/>
    </source>
</evidence>
<evidence type="ECO:0000256" key="13">
    <source>
        <dbReference type="ARBA" id="ARBA00023136"/>
    </source>
</evidence>
<evidence type="ECO:0000256" key="11">
    <source>
        <dbReference type="ARBA" id="ARBA00022989"/>
    </source>
</evidence>
<dbReference type="InterPro" id="IPR003661">
    <property type="entry name" value="HisK_dim/P_dom"/>
</dbReference>
<evidence type="ECO:0000256" key="5">
    <source>
        <dbReference type="ARBA" id="ARBA00022553"/>
    </source>
</evidence>
<keyword evidence="5" id="KW-0597">Phosphoprotein</keyword>
<feature type="transmembrane region" description="Helical" evidence="14">
    <location>
        <begin position="172"/>
        <end position="194"/>
    </location>
</feature>
<dbReference type="SMART" id="SM00387">
    <property type="entry name" value="HATPase_c"/>
    <property type="match status" value="1"/>
</dbReference>
<comment type="function">
    <text evidence="14">Member of a two-component regulatory system.</text>
</comment>
<feature type="transmembrane region" description="Helical" evidence="14">
    <location>
        <begin position="12"/>
        <end position="34"/>
    </location>
</feature>
<dbReference type="CDD" id="cd00075">
    <property type="entry name" value="HATPase"/>
    <property type="match status" value="1"/>
</dbReference>
<dbReference type="NCBIfam" id="TIGR01386">
    <property type="entry name" value="cztS_silS_copS"/>
    <property type="match status" value="1"/>
</dbReference>
<evidence type="ECO:0000259" key="15">
    <source>
        <dbReference type="PROSITE" id="PS50109"/>
    </source>
</evidence>
<evidence type="ECO:0000313" key="18">
    <source>
        <dbReference type="Proteomes" id="UP000305681"/>
    </source>
</evidence>
<gene>
    <name evidence="17" type="ORF">FHI69_21580</name>
</gene>
<dbReference type="PANTHER" id="PTHR45436:SF3">
    <property type="entry name" value="SENSOR HISTIDINE KINASE HPRS"/>
    <property type="match status" value="1"/>
</dbReference>
<evidence type="ECO:0000256" key="3">
    <source>
        <dbReference type="ARBA" id="ARBA00022475"/>
    </source>
</evidence>
<comment type="catalytic activity">
    <reaction evidence="1 14">
        <text>ATP + protein L-histidine = ADP + protein N-phospho-L-histidine.</text>
        <dbReference type="EC" id="2.7.13.3"/>
    </reaction>
</comment>
<organism evidence="17 18">
    <name type="scientific">Janthinobacterium lividum</name>
    <dbReference type="NCBI Taxonomy" id="29581"/>
    <lineage>
        <taxon>Bacteria</taxon>
        <taxon>Pseudomonadati</taxon>
        <taxon>Pseudomonadota</taxon>
        <taxon>Betaproteobacteria</taxon>
        <taxon>Burkholderiales</taxon>
        <taxon>Oxalobacteraceae</taxon>
        <taxon>Janthinobacterium</taxon>
    </lineage>
</organism>
<keyword evidence="4 14" id="KW-0997">Cell inner membrane</keyword>
<evidence type="ECO:0000256" key="8">
    <source>
        <dbReference type="ARBA" id="ARBA00022741"/>
    </source>
</evidence>
<dbReference type="GO" id="GO:0005524">
    <property type="term" value="F:ATP binding"/>
    <property type="evidence" value="ECO:0007669"/>
    <property type="project" value="UniProtKB-KW"/>
</dbReference>
<feature type="domain" description="Histidine kinase" evidence="15">
    <location>
        <begin position="255"/>
        <end position="468"/>
    </location>
</feature>
<evidence type="ECO:0000256" key="7">
    <source>
        <dbReference type="ARBA" id="ARBA00022692"/>
    </source>
</evidence>
<dbReference type="SUPFAM" id="SSF55874">
    <property type="entry name" value="ATPase domain of HSP90 chaperone/DNA topoisomerase II/histidine kinase"/>
    <property type="match status" value="1"/>
</dbReference>
<keyword evidence="12 14" id="KW-0902">Two-component regulatory system</keyword>
<dbReference type="FunFam" id="1.10.287.130:FF:000001">
    <property type="entry name" value="Two-component sensor histidine kinase"/>
    <property type="match status" value="1"/>
</dbReference>
<comment type="caution">
    <text evidence="17">The sequence shown here is derived from an EMBL/GenBank/DDBJ whole genome shotgun (WGS) entry which is preliminary data.</text>
</comment>
<dbReference type="PROSITE" id="PS50109">
    <property type="entry name" value="HIS_KIN"/>
    <property type="match status" value="1"/>
</dbReference>
<dbReference type="InterPro" id="IPR050428">
    <property type="entry name" value="TCS_sensor_his_kinase"/>
</dbReference>
<evidence type="ECO:0000256" key="6">
    <source>
        <dbReference type="ARBA" id="ARBA00022679"/>
    </source>
</evidence>
<dbReference type="Proteomes" id="UP000305681">
    <property type="component" value="Unassembled WGS sequence"/>
</dbReference>
<keyword evidence="3 14" id="KW-1003">Cell membrane</keyword>
<keyword evidence="9 14" id="KW-0418">Kinase</keyword>
<feature type="domain" description="HAMP" evidence="16">
    <location>
        <begin position="194"/>
        <end position="247"/>
    </location>
</feature>
<dbReference type="SMART" id="SM00388">
    <property type="entry name" value="HisKA"/>
    <property type="match status" value="1"/>
</dbReference>
<keyword evidence="6 14" id="KW-0808">Transferase</keyword>
<proteinExistence type="predicted"/>
<evidence type="ECO:0000256" key="12">
    <source>
        <dbReference type="ARBA" id="ARBA00023012"/>
    </source>
</evidence>
<dbReference type="Gene3D" id="3.30.565.10">
    <property type="entry name" value="Histidine kinase-like ATPase, C-terminal domain"/>
    <property type="match status" value="1"/>
</dbReference>
<dbReference type="Gene3D" id="1.10.287.130">
    <property type="match status" value="1"/>
</dbReference>
<dbReference type="InterPro" id="IPR006290">
    <property type="entry name" value="CztS_silS_copS"/>
</dbReference>
<keyword evidence="13 14" id="KW-0472">Membrane</keyword>
<dbReference type="Pfam" id="PF00512">
    <property type="entry name" value="HisKA"/>
    <property type="match status" value="1"/>
</dbReference>
<dbReference type="SUPFAM" id="SSF47384">
    <property type="entry name" value="Homodimeric domain of signal transducing histidine kinase"/>
    <property type="match status" value="1"/>
</dbReference>
<evidence type="ECO:0000256" key="14">
    <source>
        <dbReference type="RuleBase" id="RU364088"/>
    </source>
</evidence>
<dbReference type="Pfam" id="PF00672">
    <property type="entry name" value="HAMP"/>
    <property type="match status" value="1"/>
</dbReference>
<dbReference type="EC" id="2.7.13.3" evidence="14"/>
<dbReference type="RefSeq" id="WP_139091983.1">
    <property type="nucleotide sequence ID" value="NZ_VDGE01000010.1"/>
</dbReference>
<accession>A0A5C4NMX1</accession>
<keyword evidence="7 14" id="KW-0812">Transmembrane</keyword>
<keyword evidence="8 14" id="KW-0547">Nucleotide-binding</keyword>
<dbReference type="Pfam" id="PF02518">
    <property type="entry name" value="HATPase_c"/>
    <property type="match status" value="1"/>
</dbReference>
<dbReference type="Gene3D" id="6.10.340.10">
    <property type="match status" value="1"/>
</dbReference>
<name>A0A5C4NMX1_9BURK</name>
<evidence type="ECO:0000259" key="16">
    <source>
        <dbReference type="PROSITE" id="PS50885"/>
    </source>
</evidence>
<dbReference type="PRINTS" id="PR00344">
    <property type="entry name" value="BCTRLSENSOR"/>
</dbReference>
<dbReference type="InterPro" id="IPR036097">
    <property type="entry name" value="HisK_dim/P_sf"/>
</dbReference>
<evidence type="ECO:0000256" key="1">
    <source>
        <dbReference type="ARBA" id="ARBA00000085"/>
    </source>
</evidence>
<dbReference type="InterPro" id="IPR003594">
    <property type="entry name" value="HATPase_dom"/>
</dbReference>
<dbReference type="AlphaFoldDB" id="A0A5C4NMX1"/>
<dbReference type="SMART" id="SM00304">
    <property type="entry name" value="HAMP"/>
    <property type="match status" value="1"/>
</dbReference>
<dbReference type="GO" id="GO:0005886">
    <property type="term" value="C:plasma membrane"/>
    <property type="evidence" value="ECO:0007669"/>
    <property type="project" value="UniProtKB-SubCell"/>
</dbReference>
<keyword evidence="10 14" id="KW-0067">ATP-binding</keyword>
<dbReference type="InterPro" id="IPR005467">
    <property type="entry name" value="His_kinase_dom"/>
</dbReference>
<protein>
    <recommendedName>
        <fullName evidence="14">Sensor protein</fullName>
        <ecNumber evidence="14">2.7.13.3</ecNumber>
    </recommendedName>
</protein>
<dbReference type="PANTHER" id="PTHR45436">
    <property type="entry name" value="SENSOR HISTIDINE KINASE YKOH"/>
    <property type="match status" value="1"/>
</dbReference>